<feature type="chain" id="PRO_5015136846" evidence="6">
    <location>
        <begin position="31"/>
        <end position="373"/>
    </location>
</feature>
<dbReference type="PROSITE" id="PS51910">
    <property type="entry name" value="GH18_2"/>
    <property type="match status" value="1"/>
</dbReference>
<accession>A0A2P5DXV3</accession>
<reference evidence="9" key="1">
    <citation type="submission" date="2016-06" db="EMBL/GenBank/DDBJ databases">
        <title>Parallel loss of symbiosis genes in relatives of nitrogen-fixing non-legume Parasponia.</title>
        <authorList>
            <person name="Van Velzen R."/>
            <person name="Holmer R."/>
            <person name="Bu F."/>
            <person name="Rutten L."/>
            <person name="Van Zeijl A."/>
            <person name="Liu W."/>
            <person name="Santuari L."/>
            <person name="Cao Q."/>
            <person name="Sharma T."/>
            <person name="Shen D."/>
            <person name="Roswanjaya Y."/>
            <person name="Wardhani T."/>
            <person name="Kalhor M.S."/>
            <person name="Jansen J."/>
            <person name="Van den Hoogen J."/>
            <person name="Gungor B."/>
            <person name="Hartog M."/>
            <person name="Hontelez J."/>
            <person name="Verver J."/>
            <person name="Yang W.-C."/>
            <person name="Schijlen E."/>
            <person name="Repin R."/>
            <person name="Schilthuizen M."/>
            <person name="Schranz E."/>
            <person name="Heidstra R."/>
            <person name="Miyata K."/>
            <person name="Fedorova E."/>
            <person name="Kohlen W."/>
            <person name="Bisseling T."/>
            <person name="Smit S."/>
            <person name="Geurts R."/>
        </authorList>
    </citation>
    <scope>NUCLEOTIDE SEQUENCE [LARGE SCALE GENOMIC DNA]</scope>
    <source>
        <strain evidence="9">cv. WU1-14</strain>
    </source>
</reference>
<evidence type="ECO:0000256" key="2">
    <source>
        <dbReference type="ARBA" id="ARBA00022729"/>
    </source>
</evidence>
<dbReference type="PANTHER" id="PTHR11177:SF383">
    <property type="entry name" value="GLYCOSYL HYDROLASE FAMILY PROTEIN WITH CHITINASE INSERTION DOMAIN-CONTAINING PROTEIN"/>
    <property type="match status" value="1"/>
</dbReference>
<dbReference type="GO" id="GO:0004568">
    <property type="term" value="F:chitinase activity"/>
    <property type="evidence" value="ECO:0007669"/>
    <property type="project" value="TreeGrafter"/>
</dbReference>
<dbReference type="InterPro" id="IPR029070">
    <property type="entry name" value="Chitinase_insertion_sf"/>
</dbReference>
<dbReference type="GO" id="GO:0005975">
    <property type="term" value="P:carbohydrate metabolic process"/>
    <property type="evidence" value="ECO:0007669"/>
    <property type="project" value="InterPro"/>
</dbReference>
<dbReference type="AlphaFoldDB" id="A0A2P5DXV3"/>
<keyword evidence="3" id="KW-0378">Hydrolase</keyword>
<dbReference type="STRING" id="3476.A0A2P5DXV3"/>
<dbReference type="GO" id="GO:0006032">
    <property type="term" value="P:chitin catabolic process"/>
    <property type="evidence" value="ECO:0007669"/>
    <property type="project" value="TreeGrafter"/>
</dbReference>
<evidence type="ECO:0000256" key="4">
    <source>
        <dbReference type="ARBA" id="ARBA00023180"/>
    </source>
</evidence>
<dbReference type="OrthoDB" id="73875at2759"/>
<dbReference type="SUPFAM" id="SSF51445">
    <property type="entry name" value="(Trans)glycosidases"/>
    <property type="match status" value="1"/>
</dbReference>
<evidence type="ECO:0000256" key="1">
    <source>
        <dbReference type="ARBA" id="ARBA00008682"/>
    </source>
</evidence>
<evidence type="ECO:0000313" key="8">
    <source>
        <dbReference type="EMBL" id="PON78109.1"/>
    </source>
</evidence>
<dbReference type="EMBL" id="JXTB01000010">
    <property type="protein sequence ID" value="PON78109.1"/>
    <property type="molecule type" value="Genomic_DNA"/>
</dbReference>
<evidence type="ECO:0000313" key="9">
    <source>
        <dbReference type="Proteomes" id="UP000237105"/>
    </source>
</evidence>
<dbReference type="Proteomes" id="UP000237105">
    <property type="component" value="Unassembled WGS sequence"/>
</dbReference>
<dbReference type="PANTHER" id="PTHR11177">
    <property type="entry name" value="CHITINASE"/>
    <property type="match status" value="1"/>
</dbReference>
<dbReference type="FunFam" id="3.10.50.10:FF:000003">
    <property type="entry name" value="Class V chitinase CHIT5b"/>
    <property type="match status" value="1"/>
</dbReference>
<dbReference type="InterPro" id="IPR011583">
    <property type="entry name" value="Chitinase_II/V-like_cat"/>
</dbReference>
<dbReference type="SUPFAM" id="SSF54556">
    <property type="entry name" value="Chitinase insertion domain"/>
    <property type="match status" value="1"/>
</dbReference>
<comment type="similarity">
    <text evidence="1">Belongs to the glycosyl hydrolase 18 family. Chitinase class V subfamily.</text>
</comment>
<dbReference type="FunFam" id="3.20.20.80:FF:000091">
    <property type="entry name" value="Class V chitinase CHIT5"/>
    <property type="match status" value="1"/>
</dbReference>
<keyword evidence="9" id="KW-1185">Reference proteome</keyword>
<dbReference type="InterPro" id="IPR001223">
    <property type="entry name" value="Glyco_hydro18_cat"/>
</dbReference>
<proteinExistence type="inferred from homology"/>
<dbReference type="Gene3D" id="3.20.20.80">
    <property type="entry name" value="Glycosidases"/>
    <property type="match status" value="1"/>
</dbReference>
<dbReference type="InterPro" id="IPR050314">
    <property type="entry name" value="Glycosyl_Hydrlase_18"/>
</dbReference>
<dbReference type="Gene3D" id="3.10.50.10">
    <property type="match status" value="1"/>
</dbReference>
<dbReference type="CDD" id="cd02879">
    <property type="entry name" value="GH18_plant_chitinase_class_V"/>
    <property type="match status" value="1"/>
</dbReference>
<sequence length="373" mass="40793">MTASKSLLPLLLSTTLFLLTMTLRFSAVRAKEAVKAGYWPNNIQFPVSAIDSTLFTHLFYAFADLDPQTYSVTVSSANLGKFSTFTQTVQLKNPSVKTVISIGGGASDPATFASMAGNSSRRKSFIDSSINLARSYNFHGLDLDWEFPSTATDMANLGVLLTEWRIAVADESRTSGKAPLLLTAAVYYSSTYRSLNYPINSVSNSLDWLNVMSYSLFAPGWWPNMTQPPAPLYNPTSKVSGDSGITAWIQAGLAAEKIVMGIPYYGFAWTQVDPNEHGLFAPATGAAITSDGALAYSQIRVIISKNDAQTVFNSTVFSDYAYFQTTWIGYDDIKSVSTKVSYAKGKGLLGYFAWSVAYDYKWVLSKIGIVHFI</sequence>
<dbReference type="GO" id="GO:0008061">
    <property type="term" value="F:chitin binding"/>
    <property type="evidence" value="ECO:0007669"/>
    <property type="project" value="InterPro"/>
</dbReference>
<organism evidence="8 9">
    <name type="scientific">Parasponia andersonii</name>
    <name type="common">Sponia andersonii</name>
    <dbReference type="NCBI Taxonomy" id="3476"/>
    <lineage>
        <taxon>Eukaryota</taxon>
        <taxon>Viridiplantae</taxon>
        <taxon>Streptophyta</taxon>
        <taxon>Embryophyta</taxon>
        <taxon>Tracheophyta</taxon>
        <taxon>Spermatophyta</taxon>
        <taxon>Magnoliopsida</taxon>
        <taxon>eudicotyledons</taxon>
        <taxon>Gunneridae</taxon>
        <taxon>Pentapetalae</taxon>
        <taxon>rosids</taxon>
        <taxon>fabids</taxon>
        <taxon>Rosales</taxon>
        <taxon>Cannabaceae</taxon>
        <taxon>Parasponia</taxon>
    </lineage>
</organism>
<evidence type="ECO:0000256" key="5">
    <source>
        <dbReference type="ARBA" id="ARBA00023295"/>
    </source>
</evidence>
<dbReference type="GO" id="GO:0005576">
    <property type="term" value="C:extracellular region"/>
    <property type="evidence" value="ECO:0007669"/>
    <property type="project" value="TreeGrafter"/>
</dbReference>
<gene>
    <name evidence="8" type="ORF">PanWU01x14_020910</name>
</gene>
<keyword evidence="4" id="KW-0325">Glycoprotein</keyword>
<feature type="domain" description="GH18" evidence="7">
    <location>
        <begin position="33"/>
        <end position="373"/>
    </location>
</feature>
<evidence type="ECO:0000256" key="3">
    <source>
        <dbReference type="ARBA" id="ARBA00022801"/>
    </source>
</evidence>
<name>A0A2P5DXV3_PARAD</name>
<evidence type="ECO:0000256" key="6">
    <source>
        <dbReference type="SAM" id="SignalP"/>
    </source>
</evidence>
<keyword evidence="5" id="KW-0326">Glycosidase</keyword>
<comment type="caution">
    <text evidence="8">The sequence shown here is derived from an EMBL/GenBank/DDBJ whole genome shotgun (WGS) entry which is preliminary data.</text>
</comment>
<dbReference type="InterPro" id="IPR017853">
    <property type="entry name" value="GH"/>
</dbReference>
<evidence type="ECO:0000259" key="7">
    <source>
        <dbReference type="PROSITE" id="PS51910"/>
    </source>
</evidence>
<dbReference type="Pfam" id="PF00704">
    <property type="entry name" value="Glyco_hydro_18"/>
    <property type="match status" value="1"/>
</dbReference>
<dbReference type="SMART" id="SM00636">
    <property type="entry name" value="Glyco_18"/>
    <property type="match status" value="1"/>
</dbReference>
<keyword evidence="2 6" id="KW-0732">Signal</keyword>
<feature type="signal peptide" evidence="6">
    <location>
        <begin position="1"/>
        <end position="30"/>
    </location>
</feature>
<protein>
    <submittedName>
        <fullName evidence="8">1,4-alpha-glucan-branching enzyme</fullName>
    </submittedName>
</protein>